<evidence type="ECO:0000313" key="5">
    <source>
        <dbReference type="EMBL" id="RGP73048.1"/>
    </source>
</evidence>
<dbReference type="Pfam" id="PF00172">
    <property type="entry name" value="Zn_clus"/>
    <property type="match status" value="1"/>
</dbReference>
<accession>A0A395SKU1</accession>
<keyword evidence="6" id="KW-1185">Reference proteome</keyword>
<feature type="region of interest" description="Disordered" evidence="3">
    <location>
        <begin position="608"/>
        <end position="666"/>
    </location>
</feature>
<protein>
    <recommendedName>
        <fullName evidence="4">Zn(2)-C6 fungal-type domain-containing protein</fullName>
    </recommendedName>
</protein>
<feature type="region of interest" description="Disordered" evidence="3">
    <location>
        <begin position="228"/>
        <end position="261"/>
    </location>
</feature>
<dbReference type="GO" id="GO:0008270">
    <property type="term" value="F:zinc ion binding"/>
    <property type="evidence" value="ECO:0007669"/>
    <property type="project" value="InterPro"/>
</dbReference>
<dbReference type="GO" id="GO:0000976">
    <property type="term" value="F:transcription cis-regulatory region binding"/>
    <property type="evidence" value="ECO:0007669"/>
    <property type="project" value="TreeGrafter"/>
</dbReference>
<dbReference type="SMART" id="SM00066">
    <property type="entry name" value="GAL4"/>
    <property type="match status" value="1"/>
</dbReference>
<dbReference type="PROSITE" id="PS50048">
    <property type="entry name" value="ZN2_CY6_FUNGAL_2"/>
    <property type="match status" value="1"/>
</dbReference>
<gene>
    <name evidence="5" type="ORF">FSPOR_2424</name>
</gene>
<keyword evidence="2" id="KW-0539">Nucleus</keyword>
<dbReference type="PANTHER" id="PTHR37534">
    <property type="entry name" value="TRANSCRIPTIONAL ACTIVATOR PROTEIN UGA3"/>
    <property type="match status" value="1"/>
</dbReference>
<evidence type="ECO:0000256" key="3">
    <source>
        <dbReference type="SAM" id="MobiDB-lite"/>
    </source>
</evidence>
<name>A0A395SKU1_FUSSP</name>
<dbReference type="Pfam" id="PF11951">
    <property type="entry name" value="Fungal_trans_2"/>
    <property type="match status" value="1"/>
</dbReference>
<feature type="compositionally biased region" description="Acidic residues" evidence="3">
    <location>
        <begin position="236"/>
        <end position="259"/>
    </location>
</feature>
<dbReference type="AlphaFoldDB" id="A0A395SKU1"/>
<dbReference type="CDD" id="cd00067">
    <property type="entry name" value="GAL4"/>
    <property type="match status" value="1"/>
</dbReference>
<dbReference type="InterPro" id="IPR021858">
    <property type="entry name" value="Fun_TF"/>
</dbReference>
<dbReference type="SUPFAM" id="SSF57701">
    <property type="entry name" value="Zn2/Cys6 DNA-binding domain"/>
    <property type="match status" value="1"/>
</dbReference>
<evidence type="ECO:0000259" key="4">
    <source>
        <dbReference type="PROSITE" id="PS50048"/>
    </source>
</evidence>
<dbReference type="InterPro" id="IPR001138">
    <property type="entry name" value="Zn2Cys6_DnaBD"/>
</dbReference>
<comment type="caution">
    <text evidence="5">The sequence shown here is derived from an EMBL/GenBank/DDBJ whole genome shotgun (WGS) entry which is preliminary data.</text>
</comment>
<dbReference type="EMBL" id="PXOF01000030">
    <property type="protein sequence ID" value="RGP73048.1"/>
    <property type="molecule type" value="Genomic_DNA"/>
</dbReference>
<feature type="compositionally biased region" description="Polar residues" evidence="3">
    <location>
        <begin position="1"/>
        <end position="24"/>
    </location>
</feature>
<feature type="region of interest" description="Disordered" evidence="3">
    <location>
        <begin position="1"/>
        <end position="38"/>
    </location>
</feature>
<dbReference type="PANTHER" id="PTHR37534:SF23">
    <property type="entry name" value="ZN(II)2CYS6 TRANSCRIPTION FACTOR (EUROFUNG)"/>
    <property type="match status" value="1"/>
</dbReference>
<proteinExistence type="predicted"/>
<sequence>MERDQATSASAPVNQKAPANSNQQDDGRDDPDRKRNNIRKRTKTGCLSFCEACRKRRIKCDEGRPICNNCIKSKRQCEGYNQRVIFKYPMGGVQGGPYGSAYYPHGSAHLVGNLQPKPPSQGLLPTIAPKPPSLDYNGHQPAPYGHYAHGQGAVQTPPNPYDFNSSAASHPYSQVNGIIHPELPMAYNRAPQDPRDQYGMLPLNGQYGPPYAITGQADPLVAKKGRMDMDRTESDPSIDFEDFDIPEDDASMGESDDDTQDPRQVLEPVMKQFNGTWDTNGTRVRTFSTFAQCNVLSDYTASARITELKDPVMLQIFMHFIQVTGPSMSLYERHPFDHTGENSFDPTPKGANNLWSYTFPVISLNHPALLHSMLALGALQIAKLQNIPATAAMKHYHLAIRRIARNVNTPLRRTQPATIAATLLLSYFEVWSSDHTKWCNHLLGARILFSEIPLRDMSKKFLPVKRFKQAEKDAQNQNQMDSFFPGLSIPSQSELNDHDYDLLQTISGQNITAEDYGLGKNQGIDLSNSVTDRDIEHYENVRDLFWWYCKMDVYQSMLAGTRLFMNYESWSQCPPRAPISKLEAIYGSYDHLMLLLGRLADFSSKDIARKKRASQARGPPPGAPGSSPPPFNGIVPTDGNFQVPRGFTPPKETSPQSDSTEDTDLDESYRVALHEWESIKRGFEAYESKLGPEFQPLKPEFSDKRDSPFGMTMQYRTFSVAGIWMNFYMGMINLVRCHPSMPPAAMQAAGMAAPQTGPYSNKLGRIAAGLSEDVSQATEITTLVSAAFIESCFCLFVAAIEYRDEKQRHWVIRHLRDITRLTGWQSAERIATGCESSWMKAAQLGRGPPYIRAPETEPVPVARWQAPRQIDRFIQEVETGEIRRQIHVPKAERAQYALGLLSVERDFEALDLKDDE</sequence>
<evidence type="ECO:0000256" key="1">
    <source>
        <dbReference type="ARBA" id="ARBA00004123"/>
    </source>
</evidence>
<organism evidence="5 6">
    <name type="scientific">Fusarium sporotrichioides</name>
    <dbReference type="NCBI Taxonomy" id="5514"/>
    <lineage>
        <taxon>Eukaryota</taxon>
        <taxon>Fungi</taxon>
        <taxon>Dikarya</taxon>
        <taxon>Ascomycota</taxon>
        <taxon>Pezizomycotina</taxon>
        <taxon>Sordariomycetes</taxon>
        <taxon>Hypocreomycetidae</taxon>
        <taxon>Hypocreales</taxon>
        <taxon>Nectriaceae</taxon>
        <taxon>Fusarium</taxon>
    </lineage>
</organism>
<reference evidence="5 6" key="1">
    <citation type="journal article" date="2018" name="PLoS Pathog.">
        <title>Evolution of structural diversity of trichothecenes, a family of toxins produced by plant pathogenic and entomopathogenic fungi.</title>
        <authorList>
            <person name="Proctor R.H."/>
            <person name="McCormick S.P."/>
            <person name="Kim H.S."/>
            <person name="Cardoza R.E."/>
            <person name="Stanley A.M."/>
            <person name="Lindo L."/>
            <person name="Kelly A."/>
            <person name="Brown D.W."/>
            <person name="Lee T."/>
            <person name="Vaughan M.M."/>
            <person name="Alexander N.J."/>
            <person name="Busman M."/>
            <person name="Gutierrez S."/>
        </authorList>
    </citation>
    <scope>NUCLEOTIDE SEQUENCE [LARGE SCALE GENOMIC DNA]</scope>
    <source>
        <strain evidence="5 6">NRRL 3299</strain>
    </source>
</reference>
<dbReference type="Proteomes" id="UP000266152">
    <property type="component" value="Unassembled WGS sequence"/>
</dbReference>
<comment type="subcellular location">
    <subcellularLocation>
        <location evidence="1">Nucleus</location>
    </subcellularLocation>
</comment>
<feature type="domain" description="Zn(2)-C6 fungal-type" evidence="4">
    <location>
        <begin position="50"/>
        <end position="77"/>
    </location>
</feature>
<dbReference type="GO" id="GO:0005634">
    <property type="term" value="C:nucleus"/>
    <property type="evidence" value="ECO:0007669"/>
    <property type="project" value="UniProtKB-SubCell"/>
</dbReference>
<dbReference type="GO" id="GO:0000981">
    <property type="term" value="F:DNA-binding transcription factor activity, RNA polymerase II-specific"/>
    <property type="evidence" value="ECO:0007669"/>
    <property type="project" value="InterPro"/>
</dbReference>
<feature type="compositionally biased region" description="Pro residues" evidence="3">
    <location>
        <begin position="618"/>
        <end position="631"/>
    </location>
</feature>
<dbReference type="Gene3D" id="4.10.240.10">
    <property type="entry name" value="Zn(2)-C6 fungal-type DNA-binding domain"/>
    <property type="match status" value="1"/>
</dbReference>
<evidence type="ECO:0000256" key="2">
    <source>
        <dbReference type="ARBA" id="ARBA00023242"/>
    </source>
</evidence>
<dbReference type="GO" id="GO:0045944">
    <property type="term" value="P:positive regulation of transcription by RNA polymerase II"/>
    <property type="evidence" value="ECO:0007669"/>
    <property type="project" value="TreeGrafter"/>
</dbReference>
<dbReference type="STRING" id="5514.A0A395SKU1"/>
<dbReference type="InterPro" id="IPR036864">
    <property type="entry name" value="Zn2-C6_fun-type_DNA-bd_sf"/>
</dbReference>
<evidence type="ECO:0000313" key="6">
    <source>
        <dbReference type="Proteomes" id="UP000266152"/>
    </source>
</evidence>